<dbReference type="InterPro" id="IPR021903">
    <property type="entry name" value="DUF3515"/>
</dbReference>
<evidence type="ECO:0000313" key="2">
    <source>
        <dbReference type="Proteomes" id="UP000326838"/>
    </source>
</evidence>
<proteinExistence type="predicted"/>
<dbReference type="EMBL" id="VYUY01000006">
    <property type="protein sequence ID" value="KAA9135262.1"/>
    <property type="molecule type" value="Genomic_DNA"/>
</dbReference>
<protein>
    <submittedName>
        <fullName evidence="1">DUF3515 family protein</fullName>
    </submittedName>
</protein>
<comment type="caution">
    <text evidence="1">The sequence shown here is derived from an EMBL/GenBank/DDBJ whole genome shotgun (WGS) entry which is preliminary data.</text>
</comment>
<evidence type="ECO:0000313" key="1">
    <source>
        <dbReference type="EMBL" id="KAA9135262.1"/>
    </source>
</evidence>
<keyword evidence="2" id="KW-1185">Reference proteome</keyword>
<accession>A0A5J6KXC1</accession>
<dbReference type="Proteomes" id="UP000326838">
    <property type="component" value="Unassembled WGS sequence"/>
</dbReference>
<dbReference type="Pfam" id="PF12028">
    <property type="entry name" value="DUF3515"/>
    <property type="match status" value="1"/>
</dbReference>
<reference evidence="2" key="1">
    <citation type="submission" date="2019-09" db="EMBL/GenBank/DDBJ databases">
        <title>Mumia zhuanghuii sp. nov. isolated from the intestinal contents of plateau pika (Ochotona curzoniae) in the Qinghai-Tibet plateau of China.</title>
        <authorList>
            <person name="Tian Z."/>
        </authorList>
    </citation>
    <scope>NUCLEOTIDE SEQUENCE [LARGE SCALE GENOMIC DNA]</scope>
    <source>
        <strain evidence="2">L-033</strain>
    </source>
</reference>
<organism evidence="1 2">
    <name type="scientific">Microbacterium caowuchunii</name>
    <dbReference type="NCBI Taxonomy" id="2614638"/>
    <lineage>
        <taxon>Bacteria</taxon>
        <taxon>Bacillati</taxon>
        <taxon>Actinomycetota</taxon>
        <taxon>Actinomycetes</taxon>
        <taxon>Micrococcales</taxon>
        <taxon>Microbacteriaceae</taxon>
        <taxon>Microbacterium</taxon>
    </lineage>
</organism>
<sequence>MALSGCASTVSLEPAPEANDPLCAEVTAYLPETVDGQQRRWTDAQATGAWGDPAAVILTCGVTPPGPSELPCQTTGGVDWIIDDADAPNYRVTSFGRTPAVEVYLDTQVVSSREVLDRLSPLVAKLPRDGECTARPGTP</sequence>
<name>A0A5J6KXC1_9MICO</name>
<gene>
    <name evidence="1" type="ORF">F6B40_04580</name>
</gene>
<accession>A0A5N0TJV0</accession>
<dbReference type="AlphaFoldDB" id="A0A5J6KXC1"/>